<dbReference type="InterPro" id="IPR042177">
    <property type="entry name" value="Cell/Rod_1"/>
</dbReference>
<proteinExistence type="inferred from homology"/>
<evidence type="ECO:0000313" key="7">
    <source>
        <dbReference type="Proteomes" id="UP000010367"/>
    </source>
</evidence>
<dbReference type="GO" id="GO:0005886">
    <property type="term" value="C:plasma membrane"/>
    <property type="evidence" value="ECO:0007669"/>
    <property type="project" value="TreeGrafter"/>
</dbReference>
<evidence type="ECO:0000259" key="5">
    <source>
        <dbReference type="Pfam" id="PF04085"/>
    </source>
</evidence>
<name>K9TSU5_9CYAN</name>
<dbReference type="FunCoup" id="K9TSU5">
    <property type="interactions" value="269"/>
</dbReference>
<dbReference type="PATRIC" id="fig|56110.3.peg.6884"/>
<dbReference type="NCBIfam" id="NF010527">
    <property type="entry name" value="PRK13922.6-2"/>
    <property type="match status" value="1"/>
</dbReference>
<dbReference type="STRING" id="56110.Oscil6304_5601"/>
<dbReference type="PANTHER" id="PTHR34138:SF1">
    <property type="entry name" value="CELL SHAPE-DETERMINING PROTEIN MREC"/>
    <property type="match status" value="1"/>
</dbReference>
<evidence type="ECO:0000256" key="1">
    <source>
        <dbReference type="ARBA" id="ARBA00009369"/>
    </source>
</evidence>
<dbReference type="Proteomes" id="UP000010367">
    <property type="component" value="Chromosome"/>
</dbReference>
<dbReference type="NCBIfam" id="TIGR00219">
    <property type="entry name" value="mreC"/>
    <property type="match status" value="1"/>
</dbReference>
<dbReference type="eggNOG" id="COG1792">
    <property type="taxonomic scope" value="Bacteria"/>
</dbReference>
<dbReference type="Gene3D" id="2.40.10.350">
    <property type="entry name" value="Rod shape-determining protein MreC, domain 2"/>
    <property type="match status" value="1"/>
</dbReference>
<dbReference type="Gene3D" id="2.40.10.340">
    <property type="entry name" value="Rod shape-determining protein MreC, domain 1"/>
    <property type="match status" value="1"/>
</dbReference>
<dbReference type="InParanoid" id="K9TSU5"/>
<keyword evidence="3" id="KW-0133">Cell shape</keyword>
<dbReference type="AlphaFoldDB" id="K9TSU5"/>
<gene>
    <name evidence="6" type="ORF">Oscil6304_5601</name>
</gene>
<keyword evidence="7" id="KW-1185">Reference proteome</keyword>
<protein>
    <recommendedName>
        <fullName evidence="2">Cell shape-determining protein MreC</fullName>
    </recommendedName>
    <alternativeName>
        <fullName evidence="4">Cell shape protein MreC</fullName>
    </alternativeName>
</protein>
<accession>K9TSU5</accession>
<evidence type="ECO:0000256" key="4">
    <source>
        <dbReference type="ARBA" id="ARBA00032089"/>
    </source>
</evidence>
<dbReference type="InterPro" id="IPR042175">
    <property type="entry name" value="Cell/Rod_MreC_2"/>
</dbReference>
<organism evidence="6 7">
    <name type="scientific">Oscillatoria acuminata PCC 6304</name>
    <dbReference type="NCBI Taxonomy" id="56110"/>
    <lineage>
        <taxon>Bacteria</taxon>
        <taxon>Bacillati</taxon>
        <taxon>Cyanobacteriota</taxon>
        <taxon>Cyanophyceae</taxon>
        <taxon>Oscillatoriophycideae</taxon>
        <taxon>Oscillatoriales</taxon>
        <taxon>Oscillatoriaceae</taxon>
        <taxon>Oscillatoria</taxon>
    </lineage>
</organism>
<evidence type="ECO:0000256" key="3">
    <source>
        <dbReference type="ARBA" id="ARBA00022960"/>
    </source>
</evidence>
<dbReference type="OrthoDB" id="9792313at2"/>
<dbReference type="GO" id="GO:0008360">
    <property type="term" value="P:regulation of cell shape"/>
    <property type="evidence" value="ECO:0007669"/>
    <property type="project" value="UniProtKB-KW"/>
</dbReference>
<comment type="similarity">
    <text evidence="1">Belongs to the MreC family.</text>
</comment>
<dbReference type="Pfam" id="PF04085">
    <property type="entry name" value="MreC"/>
    <property type="match status" value="1"/>
</dbReference>
<sequence length="262" mass="29142">MYTLRRWWDRHGLQVALVGLTICAALVVRYTQGSAVIELYQWATRPFASSPNQQEQLTNARTLELQNKVQELESQNEKLKELLNYVSPNQKEGILAPIVGRSADHWWQQVTLGRGREDGIKENYIVTGPGGLVGRVISVTAHTSRVLLISDPSSRVGVTISRSRQMGVMRGQSASRAVMEFFEKVPDVNTGDVVSTSSYSKLFPPGLPIGRVESVNLNKSPAPEAVIELTAPMSLLEWVVVNPYEKVGPLEDSDELQNQEMR</sequence>
<evidence type="ECO:0000313" key="6">
    <source>
        <dbReference type="EMBL" id="AFY85084.1"/>
    </source>
</evidence>
<feature type="domain" description="Rod shape-determining protein MreC beta-barrel core" evidence="5">
    <location>
        <begin position="98"/>
        <end position="241"/>
    </location>
</feature>
<dbReference type="EMBL" id="CP003607">
    <property type="protein sequence ID" value="AFY85084.1"/>
    <property type="molecule type" value="Genomic_DNA"/>
</dbReference>
<dbReference type="HOGENOM" id="CLU_042663_4_0_3"/>
<dbReference type="InterPro" id="IPR007221">
    <property type="entry name" value="MreC"/>
</dbReference>
<evidence type="ECO:0000256" key="2">
    <source>
        <dbReference type="ARBA" id="ARBA00013855"/>
    </source>
</evidence>
<dbReference type="PANTHER" id="PTHR34138">
    <property type="entry name" value="CELL SHAPE-DETERMINING PROTEIN MREC"/>
    <property type="match status" value="1"/>
</dbReference>
<dbReference type="InterPro" id="IPR055342">
    <property type="entry name" value="MreC_beta-barrel_core"/>
</dbReference>
<dbReference type="KEGG" id="oac:Oscil6304_5601"/>
<reference evidence="6 7" key="1">
    <citation type="submission" date="2012-06" db="EMBL/GenBank/DDBJ databases">
        <title>Finished chromosome of genome of Oscillatoria acuminata PCC 6304.</title>
        <authorList>
            <consortium name="US DOE Joint Genome Institute"/>
            <person name="Gugger M."/>
            <person name="Coursin T."/>
            <person name="Rippka R."/>
            <person name="Tandeau De Marsac N."/>
            <person name="Huntemann M."/>
            <person name="Wei C.-L."/>
            <person name="Han J."/>
            <person name="Detter J.C."/>
            <person name="Han C."/>
            <person name="Tapia R."/>
            <person name="Davenport K."/>
            <person name="Daligault H."/>
            <person name="Erkkila T."/>
            <person name="Gu W."/>
            <person name="Munk A.C.C."/>
            <person name="Teshima H."/>
            <person name="Xu Y."/>
            <person name="Chain P."/>
            <person name="Chen A."/>
            <person name="Krypides N."/>
            <person name="Mavromatis K."/>
            <person name="Markowitz V."/>
            <person name="Szeto E."/>
            <person name="Ivanova N."/>
            <person name="Mikhailova N."/>
            <person name="Ovchinnikova G."/>
            <person name="Pagani I."/>
            <person name="Pati A."/>
            <person name="Goodwin L."/>
            <person name="Peters L."/>
            <person name="Pitluck S."/>
            <person name="Woyke T."/>
            <person name="Kerfeld C."/>
        </authorList>
    </citation>
    <scope>NUCLEOTIDE SEQUENCE [LARGE SCALE GENOMIC DNA]</scope>
    <source>
        <strain evidence="6 7">PCC 6304</strain>
    </source>
</reference>
<dbReference type="RefSeq" id="WP_015151692.1">
    <property type="nucleotide sequence ID" value="NC_019693.1"/>
</dbReference>